<dbReference type="InterPro" id="IPR029063">
    <property type="entry name" value="SAM-dependent_MTases_sf"/>
</dbReference>
<evidence type="ECO:0000313" key="4">
    <source>
        <dbReference type="Proteomes" id="UP000189857"/>
    </source>
</evidence>
<evidence type="ECO:0000259" key="2">
    <source>
        <dbReference type="Pfam" id="PF13649"/>
    </source>
</evidence>
<dbReference type="OrthoDB" id="2040187at2"/>
<dbReference type="Proteomes" id="UP000189857">
    <property type="component" value="Unassembled WGS sequence"/>
</dbReference>
<dbReference type="EMBL" id="FUXA01000005">
    <property type="protein sequence ID" value="SJZ50337.1"/>
    <property type="molecule type" value="Genomic_DNA"/>
</dbReference>
<dbReference type="InterPro" id="IPR041698">
    <property type="entry name" value="Methyltransf_25"/>
</dbReference>
<organism evidence="3 4">
    <name type="scientific">Eubacterium ruminantium</name>
    <dbReference type="NCBI Taxonomy" id="42322"/>
    <lineage>
        <taxon>Bacteria</taxon>
        <taxon>Bacillati</taxon>
        <taxon>Bacillota</taxon>
        <taxon>Clostridia</taxon>
        <taxon>Eubacteriales</taxon>
        <taxon>Eubacteriaceae</taxon>
        <taxon>Eubacterium</taxon>
    </lineage>
</organism>
<dbReference type="RefSeq" id="WP_078786435.1">
    <property type="nucleotide sequence ID" value="NZ_FMTO01000005.1"/>
</dbReference>
<dbReference type="GO" id="GO:0008168">
    <property type="term" value="F:methyltransferase activity"/>
    <property type="evidence" value="ECO:0007669"/>
    <property type="project" value="UniProtKB-KW"/>
</dbReference>
<evidence type="ECO:0000256" key="1">
    <source>
        <dbReference type="ARBA" id="ARBA00022679"/>
    </source>
</evidence>
<dbReference type="AlphaFoldDB" id="A0A1T4L6W6"/>
<keyword evidence="4" id="KW-1185">Reference proteome</keyword>
<reference evidence="3 4" key="1">
    <citation type="submission" date="2017-02" db="EMBL/GenBank/DDBJ databases">
        <authorList>
            <person name="Peterson S.W."/>
        </authorList>
    </citation>
    <scope>NUCLEOTIDE SEQUENCE [LARGE SCALE GENOMIC DNA]</scope>
    <source>
        <strain evidence="3 4">ATCC 17233</strain>
    </source>
</reference>
<name>A0A1T4L6W6_9FIRM</name>
<gene>
    <name evidence="3" type="ORF">SAMN02745110_00698</name>
</gene>
<evidence type="ECO:0000313" key="3">
    <source>
        <dbReference type="EMBL" id="SJZ50337.1"/>
    </source>
</evidence>
<dbReference type="CDD" id="cd02440">
    <property type="entry name" value="AdoMet_MTases"/>
    <property type="match status" value="1"/>
</dbReference>
<dbReference type="PANTHER" id="PTHR43861">
    <property type="entry name" value="TRANS-ACONITATE 2-METHYLTRANSFERASE-RELATED"/>
    <property type="match status" value="1"/>
</dbReference>
<keyword evidence="1 3" id="KW-0808">Transferase</keyword>
<sequence length="223" mass="25555">MSNDNKSAYDSSIYDEHIVNVLPYYREYHKQIMDLVRISKQGNVDWLDTGCGTGVLAAGVLEEICDVRFTLCDPSLSMLDIAKKRLEGKDVRFINAASHEFSFEAEFDIITAVQCHHYYKPDERENAVANCYKALRDGGIFITFENIKMSTDVSDDIAMKRWIDFLREHGNSEEDVKKQIDRRGVETLPITIEQHLELLKKVGFKSVDILWASYLQAGFMAVK</sequence>
<dbReference type="GO" id="GO:0032259">
    <property type="term" value="P:methylation"/>
    <property type="evidence" value="ECO:0007669"/>
    <property type="project" value="UniProtKB-KW"/>
</dbReference>
<accession>A0A1T4L6W6</accession>
<dbReference type="Gene3D" id="3.40.50.150">
    <property type="entry name" value="Vaccinia Virus protein VP39"/>
    <property type="match status" value="1"/>
</dbReference>
<proteinExistence type="predicted"/>
<protein>
    <submittedName>
        <fullName evidence="3">tRNA (Cmo5U34)-methyltransferase</fullName>
    </submittedName>
</protein>
<feature type="domain" description="Methyltransferase" evidence="2">
    <location>
        <begin position="47"/>
        <end position="139"/>
    </location>
</feature>
<dbReference type="Pfam" id="PF13649">
    <property type="entry name" value="Methyltransf_25"/>
    <property type="match status" value="1"/>
</dbReference>
<dbReference type="SUPFAM" id="SSF53335">
    <property type="entry name" value="S-adenosyl-L-methionine-dependent methyltransferases"/>
    <property type="match status" value="1"/>
</dbReference>
<keyword evidence="3" id="KW-0489">Methyltransferase</keyword>